<accession>A0A0F9K3L8</accession>
<evidence type="ECO:0000313" key="3">
    <source>
        <dbReference type="EMBL" id="KKM18261.1"/>
    </source>
</evidence>
<organism evidence="2">
    <name type="scientific">marine sediment metagenome</name>
    <dbReference type="NCBI Taxonomy" id="412755"/>
    <lineage>
        <taxon>unclassified sequences</taxon>
        <taxon>metagenomes</taxon>
        <taxon>ecological metagenomes</taxon>
    </lineage>
</organism>
<name>A0A0F9K3L8_9ZZZZ</name>
<gene>
    <name evidence="4" type="ORF">LCGC14_1549260</name>
    <name evidence="3" type="ORF">LCGC14_1667520</name>
    <name evidence="2" type="ORF">LCGC14_1682910</name>
</gene>
<comment type="caution">
    <text evidence="2">The sequence shown here is derived from an EMBL/GenBank/DDBJ whole genome shotgun (WGS) entry which is preliminary data.</text>
</comment>
<evidence type="ECO:0000313" key="4">
    <source>
        <dbReference type="EMBL" id="KKM58498.1"/>
    </source>
</evidence>
<protein>
    <submittedName>
        <fullName evidence="2">Uncharacterized protein</fullName>
    </submittedName>
</protein>
<keyword evidence="1" id="KW-0175">Coiled coil</keyword>
<sequence length="68" mass="8206">MSEKVQELIDILEKSQKELDSKKKIKLRQYVADLNFSLLEIFKKIKEVTKNQLEEEKKETPNIHRMFI</sequence>
<evidence type="ECO:0000256" key="1">
    <source>
        <dbReference type="SAM" id="Coils"/>
    </source>
</evidence>
<evidence type="ECO:0000313" key="2">
    <source>
        <dbReference type="EMBL" id="KKM16728.1"/>
    </source>
</evidence>
<feature type="coiled-coil region" evidence="1">
    <location>
        <begin position="5"/>
        <end position="59"/>
    </location>
</feature>
<reference evidence="2" key="1">
    <citation type="journal article" date="2015" name="Nature">
        <title>Complex archaea that bridge the gap between prokaryotes and eukaryotes.</title>
        <authorList>
            <person name="Spang A."/>
            <person name="Saw J.H."/>
            <person name="Jorgensen S.L."/>
            <person name="Zaremba-Niedzwiedzka K."/>
            <person name="Martijn J."/>
            <person name="Lind A.E."/>
            <person name="van Eijk R."/>
            <person name="Schleper C."/>
            <person name="Guy L."/>
            <person name="Ettema T.J."/>
        </authorList>
    </citation>
    <scope>NUCLEOTIDE SEQUENCE</scope>
</reference>
<dbReference type="EMBL" id="LAZR01014260">
    <property type="protein sequence ID" value="KKM18261.1"/>
    <property type="molecule type" value="Genomic_DNA"/>
</dbReference>
<dbReference type="EMBL" id="LAZR01014610">
    <property type="protein sequence ID" value="KKM16728.1"/>
    <property type="molecule type" value="Genomic_DNA"/>
</dbReference>
<dbReference type="EMBL" id="LAZR01011817">
    <property type="protein sequence ID" value="KKM58498.1"/>
    <property type="molecule type" value="Genomic_DNA"/>
</dbReference>
<dbReference type="AlphaFoldDB" id="A0A0F9K3L8"/>
<proteinExistence type="predicted"/>